<gene>
    <name evidence="2" type="ORF">LES8486_00555</name>
    <name evidence="3" type="ORF">LES9216_00702</name>
</gene>
<dbReference type="EMBL" id="OKQU01000001">
    <property type="protein sequence ID" value="SPE06799.1"/>
    <property type="molecule type" value="Genomic_DNA"/>
</dbReference>
<dbReference type="EMBL" id="OKQR01000001">
    <property type="protein sequence ID" value="SPD91574.1"/>
    <property type="molecule type" value="Genomic_DNA"/>
</dbReference>
<evidence type="ECO:0000256" key="1">
    <source>
        <dbReference type="SAM" id="Phobius"/>
    </source>
</evidence>
<keyword evidence="5" id="KW-1185">Reference proteome</keyword>
<reference evidence="3 4" key="2">
    <citation type="submission" date="2018-02" db="EMBL/GenBank/DDBJ databases">
        <authorList>
            <person name="Cohen D.B."/>
            <person name="Kent A.D."/>
        </authorList>
    </citation>
    <scope>NUCLEOTIDE SEQUENCE [LARGE SCALE GENOMIC DNA]</scope>
    <source>
        <strain evidence="3 4">CECT 9216</strain>
    </source>
</reference>
<dbReference type="AlphaFoldDB" id="A0A2N9K8H3"/>
<proteinExistence type="predicted"/>
<accession>A0A2N9K8H3</accession>
<name>A0A2N9K8H3_9LACO</name>
<evidence type="ECO:0000313" key="5">
    <source>
        <dbReference type="Proteomes" id="UP000239237"/>
    </source>
</evidence>
<protein>
    <submittedName>
        <fullName evidence="3">Uncharacterized protein</fullName>
    </submittedName>
</protein>
<dbReference type="Proteomes" id="UP000237923">
    <property type="component" value="Unassembled WGS sequence"/>
</dbReference>
<organism evidence="3 4">
    <name type="scientific">Leuconostoc suionicum</name>
    <dbReference type="NCBI Taxonomy" id="1511761"/>
    <lineage>
        <taxon>Bacteria</taxon>
        <taxon>Bacillati</taxon>
        <taxon>Bacillota</taxon>
        <taxon>Bacilli</taxon>
        <taxon>Lactobacillales</taxon>
        <taxon>Lactobacillaceae</taxon>
        <taxon>Leuconostoc</taxon>
    </lineage>
</organism>
<keyword evidence="1" id="KW-0812">Transmembrane</keyword>
<evidence type="ECO:0000313" key="2">
    <source>
        <dbReference type="EMBL" id="SPD91574.1"/>
    </source>
</evidence>
<evidence type="ECO:0000313" key="3">
    <source>
        <dbReference type="EMBL" id="SPE06799.1"/>
    </source>
</evidence>
<evidence type="ECO:0000313" key="4">
    <source>
        <dbReference type="Proteomes" id="UP000237923"/>
    </source>
</evidence>
<dbReference type="Proteomes" id="UP000239237">
    <property type="component" value="Unassembled WGS sequence"/>
</dbReference>
<keyword evidence="1" id="KW-0472">Membrane</keyword>
<reference evidence="2 5" key="1">
    <citation type="submission" date="2018-02" db="EMBL/GenBank/DDBJ databases">
        <authorList>
            <person name="Rodrigo-Torres L."/>
            <person name="Arahal R. D."/>
            <person name="Lucena T."/>
        </authorList>
    </citation>
    <scope>NUCLEOTIDE SEQUENCE [LARGE SCALE GENOMIC DNA]</scope>
    <source>
        <strain evidence="2 5">CECT 8486</strain>
    </source>
</reference>
<sequence>MENQKAEHRTVKTLLGLAIGGVVIAAIVLPIKAYVDYRD</sequence>
<keyword evidence="1" id="KW-1133">Transmembrane helix</keyword>
<feature type="transmembrane region" description="Helical" evidence="1">
    <location>
        <begin position="14"/>
        <end position="35"/>
    </location>
</feature>